<protein>
    <recommendedName>
        <fullName evidence="2">Laminin G domain-containing protein</fullName>
    </recommendedName>
</protein>
<name>A0A0B6Z2B7_9EUPU</name>
<proteinExistence type="predicted"/>
<sequence length="88" mass="10137">MDIYQVGSQLVASAQRNNNIWEAKYSDLNPGRWYFIEVSWSQDSGISLYVDGVEVDLQIQERFNREPRFTQEMKAFIGRSNEGGQSGK</sequence>
<dbReference type="InterPro" id="IPR013320">
    <property type="entry name" value="ConA-like_dom_sf"/>
</dbReference>
<dbReference type="AlphaFoldDB" id="A0A0B6Z2B7"/>
<dbReference type="SUPFAM" id="SSF49899">
    <property type="entry name" value="Concanavalin A-like lectins/glucanases"/>
    <property type="match status" value="1"/>
</dbReference>
<feature type="non-terminal residue" evidence="1">
    <location>
        <position position="88"/>
    </location>
</feature>
<evidence type="ECO:0000313" key="1">
    <source>
        <dbReference type="EMBL" id="CEK62734.1"/>
    </source>
</evidence>
<dbReference type="Gene3D" id="2.60.120.200">
    <property type="match status" value="1"/>
</dbReference>
<organism evidence="1">
    <name type="scientific">Arion vulgaris</name>
    <dbReference type="NCBI Taxonomy" id="1028688"/>
    <lineage>
        <taxon>Eukaryota</taxon>
        <taxon>Metazoa</taxon>
        <taxon>Spiralia</taxon>
        <taxon>Lophotrochozoa</taxon>
        <taxon>Mollusca</taxon>
        <taxon>Gastropoda</taxon>
        <taxon>Heterobranchia</taxon>
        <taxon>Euthyneura</taxon>
        <taxon>Panpulmonata</taxon>
        <taxon>Eupulmonata</taxon>
        <taxon>Stylommatophora</taxon>
        <taxon>Helicina</taxon>
        <taxon>Arionoidea</taxon>
        <taxon>Arionidae</taxon>
        <taxon>Arion</taxon>
    </lineage>
</organism>
<reference evidence="1" key="1">
    <citation type="submission" date="2014-12" db="EMBL/GenBank/DDBJ databases">
        <title>Insight into the proteome of Arion vulgaris.</title>
        <authorList>
            <person name="Aradska J."/>
            <person name="Bulat T."/>
            <person name="Smidak R."/>
            <person name="Sarate P."/>
            <person name="Gangsoo J."/>
            <person name="Sialana F."/>
            <person name="Bilban M."/>
            <person name="Lubec G."/>
        </authorList>
    </citation>
    <scope>NUCLEOTIDE SEQUENCE</scope>
    <source>
        <tissue evidence="1">Skin</tissue>
    </source>
</reference>
<evidence type="ECO:0008006" key="2">
    <source>
        <dbReference type="Google" id="ProtNLM"/>
    </source>
</evidence>
<dbReference type="EMBL" id="HACG01015869">
    <property type="protein sequence ID" value="CEK62734.1"/>
    <property type="molecule type" value="Transcribed_RNA"/>
</dbReference>
<accession>A0A0B6Z2B7</accession>
<gene>
    <name evidence="1" type="primary">ORF46022</name>
</gene>